<dbReference type="AlphaFoldDB" id="A0A103XGJ7"/>
<dbReference type="EMBL" id="LEKV01005104">
    <property type="protein sequence ID" value="KVH90373.1"/>
    <property type="molecule type" value="Genomic_DNA"/>
</dbReference>
<feature type="coiled-coil region" evidence="1">
    <location>
        <begin position="126"/>
        <end position="188"/>
    </location>
</feature>
<feature type="compositionally biased region" description="Basic residues" evidence="2">
    <location>
        <begin position="1"/>
        <end position="10"/>
    </location>
</feature>
<dbReference type="OMA" id="CHLKENH"/>
<dbReference type="Gramene" id="KVH90373">
    <property type="protein sequence ID" value="KVH90373"/>
    <property type="gene ID" value="Ccrd_007608"/>
</dbReference>
<organism evidence="3 4">
    <name type="scientific">Cynara cardunculus var. scolymus</name>
    <name type="common">Globe artichoke</name>
    <name type="synonym">Cynara scolymus</name>
    <dbReference type="NCBI Taxonomy" id="59895"/>
    <lineage>
        <taxon>Eukaryota</taxon>
        <taxon>Viridiplantae</taxon>
        <taxon>Streptophyta</taxon>
        <taxon>Embryophyta</taxon>
        <taxon>Tracheophyta</taxon>
        <taxon>Spermatophyta</taxon>
        <taxon>Magnoliopsida</taxon>
        <taxon>eudicotyledons</taxon>
        <taxon>Gunneridae</taxon>
        <taxon>Pentapetalae</taxon>
        <taxon>asterids</taxon>
        <taxon>campanulids</taxon>
        <taxon>Asterales</taxon>
        <taxon>Asteraceae</taxon>
        <taxon>Carduoideae</taxon>
        <taxon>Cardueae</taxon>
        <taxon>Carduinae</taxon>
        <taxon>Cynara</taxon>
    </lineage>
</organism>
<keyword evidence="1" id="KW-0175">Coiled coil</keyword>
<evidence type="ECO:0000256" key="2">
    <source>
        <dbReference type="SAM" id="MobiDB-lite"/>
    </source>
</evidence>
<name>A0A103XGJ7_CYNCS</name>
<accession>A0A103XGJ7</accession>
<feature type="region of interest" description="Disordered" evidence="2">
    <location>
        <begin position="1"/>
        <end position="46"/>
    </location>
</feature>
<evidence type="ECO:0000313" key="4">
    <source>
        <dbReference type="Proteomes" id="UP000243975"/>
    </source>
</evidence>
<dbReference type="STRING" id="59895.A0A103XGJ7"/>
<comment type="caution">
    <text evidence="3">The sequence shown here is derived from an EMBL/GenBank/DDBJ whole genome shotgun (WGS) entry which is preliminary data.</text>
</comment>
<dbReference type="PANTHER" id="PTHR35468:SF1">
    <property type="entry name" value="MYOSIN-LIKE PROTEIN"/>
    <property type="match status" value="1"/>
</dbReference>
<gene>
    <name evidence="3" type="ORF">Ccrd_007608</name>
</gene>
<protein>
    <submittedName>
        <fullName evidence="3">Uncharacterized protein</fullName>
    </submittedName>
</protein>
<keyword evidence="4" id="KW-1185">Reference proteome</keyword>
<proteinExistence type="predicted"/>
<evidence type="ECO:0000313" key="3">
    <source>
        <dbReference type="EMBL" id="KVH90373.1"/>
    </source>
</evidence>
<reference evidence="3 4" key="1">
    <citation type="journal article" date="2016" name="Sci. Rep.">
        <title>The genome sequence of the outbreeding globe artichoke constructed de novo incorporating a phase-aware low-pass sequencing strategy of F1 progeny.</title>
        <authorList>
            <person name="Scaglione D."/>
            <person name="Reyes-Chin-Wo S."/>
            <person name="Acquadro A."/>
            <person name="Froenicke L."/>
            <person name="Portis E."/>
            <person name="Beitel C."/>
            <person name="Tirone M."/>
            <person name="Mauro R."/>
            <person name="Lo Monaco A."/>
            <person name="Mauromicale G."/>
            <person name="Faccioli P."/>
            <person name="Cattivelli L."/>
            <person name="Rieseberg L."/>
            <person name="Michelmore R."/>
            <person name="Lanteri S."/>
        </authorList>
    </citation>
    <scope>NUCLEOTIDE SEQUENCE [LARGE SCALE GENOMIC DNA]</scope>
    <source>
        <strain evidence="3">2C</strain>
    </source>
</reference>
<feature type="coiled-coil region" evidence="1">
    <location>
        <begin position="337"/>
        <end position="413"/>
    </location>
</feature>
<sequence length="539" mass="61904">MSTRSRRLKWHPTPPPPSPKIINLPTRHGTRRKKTRPTVAKQPTATSGTIQTYNYKGKLESLFGVEREFTRAPVVLLNSGERRERVGSEEEVDGGGGELAEEKWRFQAEILRAECNFLRMERKFALKKLEKNRVRIERTLKSALENLASGRKKLCEGKNMELVLAEEMKELAEKLEDLQSSYNGSEDRELRKCKNFDKKASRLQRRLEKLGGLTDDECKKEIKNEARINEDISILDYRNQTKSTDVEMLERKMEGLSKGMIDRMEKEYGSILNASVASSASTSKRIDVSDQFTFSNRYSNQTKEPLTSHDNSNKCSGRCKVLVRRIVEQVRAETEQWSQMQEMLGQLRQEMEELQTSKDFWETQALASANEIRSLECSVEEWRGKAIEYETKANKLQTEGDLLKDELEKLKEDQAKEVALTPKKTMLSLSKQIERETKSGLSCRMKGNCEKVEEGKKDSQPLSLAKQLAREKRILISRLKENRGSNNEGLRKGYNLVRSPFKDIGNSSSSSASLVRQNSNAIFPLHYLEPARMEDSFWK</sequence>
<dbReference type="OrthoDB" id="1921697at2759"/>
<dbReference type="Proteomes" id="UP000243975">
    <property type="component" value="Unassembled WGS sequence"/>
</dbReference>
<evidence type="ECO:0000256" key="1">
    <source>
        <dbReference type="SAM" id="Coils"/>
    </source>
</evidence>
<dbReference type="PANTHER" id="PTHR35468">
    <property type="entry name" value="MYOSIN-LIKE PROTEIN"/>
    <property type="match status" value="1"/>
</dbReference>